<dbReference type="Proteomes" id="UP001166291">
    <property type="component" value="Unassembled WGS sequence"/>
</dbReference>
<comment type="caution">
    <text evidence="1">The sequence shown here is derived from an EMBL/GenBank/DDBJ whole genome shotgun (WGS) entry which is preliminary data.</text>
</comment>
<dbReference type="InterPro" id="IPR021549">
    <property type="entry name" value="DUF2894"/>
</dbReference>
<proteinExistence type="predicted"/>
<evidence type="ECO:0000313" key="2">
    <source>
        <dbReference type="Proteomes" id="UP001166291"/>
    </source>
</evidence>
<name>A0ABS6VUZ0_9GAMM</name>
<dbReference type="EMBL" id="JAHWDQ010000004">
    <property type="protein sequence ID" value="MBW2942148.1"/>
    <property type="molecule type" value="Genomic_DNA"/>
</dbReference>
<evidence type="ECO:0000313" key="1">
    <source>
        <dbReference type="EMBL" id="MBW2942148.1"/>
    </source>
</evidence>
<accession>A0ABS6VUZ0</accession>
<dbReference type="Pfam" id="PF11445">
    <property type="entry name" value="DUF2894"/>
    <property type="match status" value="1"/>
</dbReference>
<dbReference type="RefSeq" id="WP_219044385.1">
    <property type="nucleotide sequence ID" value="NZ_JAHWDQ010000004.1"/>
</dbReference>
<reference evidence="1" key="1">
    <citation type="submission" date="2021-07" db="EMBL/GenBank/DDBJ databases">
        <title>Zhongshania sp. CAU 1632 isolated from seawater.</title>
        <authorList>
            <person name="Kim W."/>
        </authorList>
    </citation>
    <scope>NUCLEOTIDE SEQUENCE</scope>
    <source>
        <strain evidence="1">CAU 1632</strain>
    </source>
</reference>
<keyword evidence="2" id="KW-1185">Reference proteome</keyword>
<sequence>MLAELQQDIALLREEMGHLYDSARFRFIESMSERAADLRAPAQEILQTKIADALARYRIDQEAKAQRIATSLAELGESDRALAEALLNNGDEFAFKKLLLTHQNNTRPSDKAIAKVMALRELLDEKPVSSDASASALERQLREQERQSLSGAAYTADIALSQGDAEPMPDQRPLQASQKMQVFQQRSAIAKRVEIAIQQGPESPGPLNPQMLALKALTAMRDLSPQYLHRYVNYLDALFWIDHVTERPEPTKPAKKTRKTTRKK</sequence>
<gene>
    <name evidence="1" type="ORF">KXJ70_15230</name>
</gene>
<organism evidence="1 2">
    <name type="scientific">Zhongshania aquimaris</name>
    <dbReference type="NCBI Taxonomy" id="2857107"/>
    <lineage>
        <taxon>Bacteria</taxon>
        <taxon>Pseudomonadati</taxon>
        <taxon>Pseudomonadota</taxon>
        <taxon>Gammaproteobacteria</taxon>
        <taxon>Cellvibrionales</taxon>
        <taxon>Spongiibacteraceae</taxon>
        <taxon>Zhongshania</taxon>
    </lineage>
</organism>
<protein>
    <submittedName>
        <fullName evidence="1">DUF2894 domain-containing protein</fullName>
    </submittedName>
</protein>